<sequence>MLLVERWGTTPIGTSACAVTTSTCALKFRKWITWKCDEKTKKSTSSAAIKDTVFKENAQFTASARVCGAIFFLLVCPSSKLRAPVPPNSRMTVR</sequence>
<accession>A0A131YCS4</accession>
<dbReference type="AlphaFoldDB" id="A0A131YCS4"/>
<organism evidence="1">
    <name type="scientific">Rhipicephalus appendiculatus</name>
    <name type="common">Brown ear tick</name>
    <dbReference type="NCBI Taxonomy" id="34631"/>
    <lineage>
        <taxon>Eukaryota</taxon>
        <taxon>Metazoa</taxon>
        <taxon>Ecdysozoa</taxon>
        <taxon>Arthropoda</taxon>
        <taxon>Chelicerata</taxon>
        <taxon>Arachnida</taxon>
        <taxon>Acari</taxon>
        <taxon>Parasitiformes</taxon>
        <taxon>Ixodida</taxon>
        <taxon>Ixodoidea</taxon>
        <taxon>Ixodidae</taxon>
        <taxon>Rhipicephalinae</taxon>
        <taxon>Rhipicephalus</taxon>
        <taxon>Rhipicephalus</taxon>
    </lineage>
</organism>
<name>A0A131YCS4_RHIAP</name>
<evidence type="ECO:0000313" key="1">
    <source>
        <dbReference type="EMBL" id="JAP76707.1"/>
    </source>
</evidence>
<dbReference type="EMBL" id="GEDV01011850">
    <property type="protein sequence ID" value="JAP76707.1"/>
    <property type="molecule type" value="Transcribed_RNA"/>
</dbReference>
<reference evidence="1" key="1">
    <citation type="journal article" date="2016" name="Ticks Tick Borne Dis.">
        <title>De novo assembly and annotation of the salivary gland transcriptome of Rhipicephalus appendiculatus male and female ticks during blood feeding.</title>
        <authorList>
            <person name="de Castro M.H."/>
            <person name="de Klerk D."/>
            <person name="Pienaar R."/>
            <person name="Latif A.A."/>
            <person name="Rees D.J."/>
            <person name="Mans B.J."/>
        </authorList>
    </citation>
    <scope>NUCLEOTIDE SEQUENCE</scope>
    <source>
        <tissue evidence="1">Salivary glands</tissue>
    </source>
</reference>
<dbReference type="PROSITE" id="PS51257">
    <property type="entry name" value="PROKAR_LIPOPROTEIN"/>
    <property type="match status" value="1"/>
</dbReference>
<proteinExistence type="predicted"/>
<protein>
    <submittedName>
        <fullName evidence="1">Uncharacterized protein</fullName>
    </submittedName>
</protein>